<reference evidence="3" key="1">
    <citation type="journal article" date="2019" name="Int. J. Syst. Evol. Microbiol.">
        <title>The Global Catalogue of Microorganisms (GCM) 10K type strain sequencing project: providing services to taxonomists for standard genome sequencing and annotation.</title>
        <authorList>
            <consortium name="The Broad Institute Genomics Platform"/>
            <consortium name="The Broad Institute Genome Sequencing Center for Infectious Disease"/>
            <person name="Wu L."/>
            <person name="Ma J."/>
        </authorList>
    </citation>
    <scope>NUCLEOTIDE SEQUENCE [LARGE SCALE GENOMIC DNA]</scope>
    <source>
        <strain evidence="3">JCM 16904</strain>
    </source>
</reference>
<evidence type="ECO:0000313" key="2">
    <source>
        <dbReference type="EMBL" id="GAA3678721.1"/>
    </source>
</evidence>
<gene>
    <name evidence="2" type="ORF">GCM10022224_048630</name>
</gene>
<sequence length="76" mass="7926">MSNTGPDTGGLAVGVWTKAKASGGNGGSCVEVMRRPDDSVLLRDTKDEGKGPVLAFEPDEWLAFLEGARGGEFNLS</sequence>
<dbReference type="InterPro" id="IPR007278">
    <property type="entry name" value="DUF397"/>
</dbReference>
<name>A0ABP7C6C1_9ACTN</name>
<organism evidence="2 3">
    <name type="scientific">Nonomuraea antimicrobica</name>
    <dbReference type="NCBI Taxonomy" id="561173"/>
    <lineage>
        <taxon>Bacteria</taxon>
        <taxon>Bacillati</taxon>
        <taxon>Actinomycetota</taxon>
        <taxon>Actinomycetes</taxon>
        <taxon>Streptosporangiales</taxon>
        <taxon>Streptosporangiaceae</taxon>
        <taxon>Nonomuraea</taxon>
    </lineage>
</organism>
<evidence type="ECO:0000259" key="1">
    <source>
        <dbReference type="Pfam" id="PF04149"/>
    </source>
</evidence>
<proteinExistence type="predicted"/>
<dbReference type="Pfam" id="PF04149">
    <property type="entry name" value="DUF397"/>
    <property type="match status" value="1"/>
</dbReference>
<keyword evidence="3" id="KW-1185">Reference proteome</keyword>
<feature type="domain" description="DUF397" evidence="1">
    <location>
        <begin position="15"/>
        <end position="69"/>
    </location>
</feature>
<dbReference type="Proteomes" id="UP001500902">
    <property type="component" value="Unassembled WGS sequence"/>
</dbReference>
<accession>A0ABP7C6C1</accession>
<evidence type="ECO:0000313" key="3">
    <source>
        <dbReference type="Proteomes" id="UP001500902"/>
    </source>
</evidence>
<comment type="caution">
    <text evidence="2">The sequence shown here is derived from an EMBL/GenBank/DDBJ whole genome shotgun (WGS) entry which is preliminary data.</text>
</comment>
<dbReference type="EMBL" id="BAAAZP010000090">
    <property type="protein sequence ID" value="GAA3678721.1"/>
    <property type="molecule type" value="Genomic_DNA"/>
</dbReference>
<dbReference type="RefSeq" id="WP_344882286.1">
    <property type="nucleotide sequence ID" value="NZ_BAAAZP010000090.1"/>
</dbReference>
<protein>
    <recommendedName>
        <fullName evidence="1">DUF397 domain-containing protein</fullName>
    </recommendedName>
</protein>